<dbReference type="Pfam" id="PF06426">
    <property type="entry name" value="SATase_N"/>
    <property type="match status" value="1"/>
</dbReference>
<dbReference type="InterPro" id="IPR053376">
    <property type="entry name" value="Serine_acetyltransferase"/>
</dbReference>
<keyword evidence="3 6" id="KW-0808">Transferase</keyword>
<keyword evidence="2" id="KW-0028">Amino-acid biosynthesis</keyword>
<evidence type="ECO:0000313" key="7">
    <source>
        <dbReference type="Proteomes" id="UP000186400"/>
    </source>
</evidence>
<dbReference type="SUPFAM" id="SSF51161">
    <property type="entry name" value="Trimeric LpxA-like enzymes"/>
    <property type="match status" value="1"/>
</dbReference>
<evidence type="ECO:0000256" key="4">
    <source>
        <dbReference type="ARBA" id="ARBA00023315"/>
    </source>
</evidence>
<gene>
    <name evidence="6" type="ORF">SAMN05920897_10396</name>
</gene>
<feature type="domain" description="Serine acetyltransferase N-terminal" evidence="5">
    <location>
        <begin position="91"/>
        <end position="154"/>
    </location>
</feature>
<dbReference type="GO" id="GO:0006535">
    <property type="term" value="P:cysteine biosynthetic process from serine"/>
    <property type="evidence" value="ECO:0007669"/>
    <property type="project" value="InterPro"/>
</dbReference>
<dbReference type="OrthoDB" id="9801456at2"/>
<reference evidence="6 7" key="1">
    <citation type="submission" date="2017-01" db="EMBL/GenBank/DDBJ databases">
        <authorList>
            <person name="Mah S.A."/>
            <person name="Swanson W.J."/>
            <person name="Moy G.W."/>
            <person name="Vacquier V.D."/>
        </authorList>
    </citation>
    <scope>NUCLEOTIDE SEQUENCE [LARGE SCALE GENOMIC DNA]</scope>
    <source>
        <strain evidence="6 7">ASpG1</strain>
    </source>
</reference>
<sequence length="304" mass="33806">MRDDLTPIISAIVDSYDTVGAINHIDGPNLPSRPSIRRILNDLQALIFPGFQSEEHIARHNARFLVAERVGSLAGRLSEEIFRSLCFHQGICHETEDTEPYRHEAQKITFSFLEEVPEIRRRLRLDVQAALEGDPAARSTEEIILAYPGLEAIMAHRLAHELWIREVPLIPRMMSEEIHGRTGIDIHPGATIGDSFFIDHATGVVVGESTIIGAHVKVYQGVTIGALSVHKRDANKKRHPTIEDNVTIYAGATILGGETTIGHNSIIGGNVWITSSVPPFSRIYSRAGEFQTRREKSRTGDFQI</sequence>
<evidence type="ECO:0000256" key="3">
    <source>
        <dbReference type="ARBA" id="ARBA00022679"/>
    </source>
</evidence>
<dbReference type="STRING" id="159291.SAMN05920897_10396"/>
<dbReference type="InterPro" id="IPR011004">
    <property type="entry name" value="Trimer_LpxA-like_sf"/>
</dbReference>
<dbReference type="Proteomes" id="UP000186400">
    <property type="component" value="Unassembled WGS sequence"/>
</dbReference>
<dbReference type="PANTHER" id="PTHR42811">
    <property type="entry name" value="SERINE ACETYLTRANSFERASE"/>
    <property type="match status" value="1"/>
</dbReference>
<dbReference type="AlphaFoldDB" id="A0A1N6PQZ0"/>
<name>A0A1N6PQZ0_9SPIO</name>
<dbReference type="Gene3D" id="2.160.10.10">
    <property type="entry name" value="Hexapeptide repeat proteins"/>
    <property type="match status" value="1"/>
</dbReference>
<dbReference type="GO" id="GO:0009001">
    <property type="term" value="F:serine O-acetyltransferase activity"/>
    <property type="evidence" value="ECO:0007669"/>
    <property type="project" value="InterPro"/>
</dbReference>
<evidence type="ECO:0000256" key="2">
    <source>
        <dbReference type="ARBA" id="ARBA00022605"/>
    </source>
</evidence>
<dbReference type="InterPro" id="IPR045304">
    <property type="entry name" value="LbH_SAT"/>
</dbReference>
<dbReference type="RefSeq" id="WP_076487875.1">
    <property type="nucleotide sequence ID" value="NZ_FTMS01000003.1"/>
</dbReference>
<dbReference type="CDD" id="cd03354">
    <property type="entry name" value="LbH_SAT"/>
    <property type="match status" value="1"/>
</dbReference>
<dbReference type="NCBIfam" id="NF041874">
    <property type="entry name" value="EPS_EpsC"/>
    <property type="match status" value="1"/>
</dbReference>
<evidence type="ECO:0000313" key="6">
    <source>
        <dbReference type="EMBL" id="SIQ06751.1"/>
    </source>
</evidence>
<dbReference type="Gene3D" id="1.10.3130.10">
    <property type="entry name" value="serine acetyltransferase, domain 1"/>
    <property type="match status" value="1"/>
</dbReference>
<dbReference type="InterPro" id="IPR010493">
    <property type="entry name" value="Ser_AcTrfase_N"/>
</dbReference>
<proteinExistence type="predicted"/>
<protein>
    <recommendedName>
        <fullName evidence="1">Serine acetyltransferase</fullName>
    </recommendedName>
</protein>
<dbReference type="InterPro" id="IPR042122">
    <property type="entry name" value="Ser_AcTrfase_N_sf"/>
</dbReference>
<keyword evidence="7" id="KW-1185">Reference proteome</keyword>
<accession>A0A1N6PQZ0</accession>
<keyword evidence="4" id="KW-0012">Acyltransferase</keyword>
<organism evidence="6 7">
    <name type="scientific">Alkalispirochaeta americana</name>
    <dbReference type="NCBI Taxonomy" id="159291"/>
    <lineage>
        <taxon>Bacteria</taxon>
        <taxon>Pseudomonadati</taxon>
        <taxon>Spirochaetota</taxon>
        <taxon>Spirochaetia</taxon>
        <taxon>Spirochaetales</taxon>
        <taxon>Spirochaetaceae</taxon>
        <taxon>Alkalispirochaeta</taxon>
    </lineage>
</organism>
<dbReference type="UniPathway" id="UPA00136">
    <property type="reaction ID" value="UER00199"/>
</dbReference>
<evidence type="ECO:0000256" key="1">
    <source>
        <dbReference type="ARBA" id="ARBA00018522"/>
    </source>
</evidence>
<dbReference type="EMBL" id="FTMS01000003">
    <property type="protein sequence ID" value="SIQ06751.1"/>
    <property type="molecule type" value="Genomic_DNA"/>
</dbReference>
<dbReference type="GO" id="GO:0005737">
    <property type="term" value="C:cytoplasm"/>
    <property type="evidence" value="ECO:0007669"/>
    <property type="project" value="InterPro"/>
</dbReference>
<evidence type="ECO:0000259" key="5">
    <source>
        <dbReference type="Pfam" id="PF06426"/>
    </source>
</evidence>